<evidence type="ECO:0000256" key="1">
    <source>
        <dbReference type="SAM" id="Phobius"/>
    </source>
</evidence>
<gene>
    <name evidence="2" type="ORF">H5410_046120</name>
</gene>
<sequence length="76" mass="8447">MNKKGSRQEKSGLYALLHSQFWLYGNIYVSSLRVYIKNTQPISMFIGVAHLKTSGVTTLSPAVLGYIQGTKISIIK</sequence>
<reference evidence="2 3" key="1">
    <citation type="submission" date="2020-09" db="EMBL/GenBank/DDBJ databases">
        <title>De no assembly of potato wild relative species, Solanum commersonii.</title>
        <authorList>
            <person name="Cho K."/>
        </authorList>
    </citation>
    <scope>NUCLEOTIDE SEQUENCE [LARGE SCALE GENOMIC DNA]</scope>
    <source>
        <strain evidence="2">LZ3.2</strain>
        <tissue evidence="2">Leaf</tissue>
    </source>
</reference>
<feature type="transmembrane region" description="Helical" evidence="1">
    <location>
        <begin position="42"/>
        <end position="67"/>
    </location>
</feature>
<keyword evidence="1" id="KW-0472">Membrane</keyword>
<keyword evidence="3" id="KW-1185">Reference proteome</keyword>
<dbReference type="Proteomes" id="UP000824120">
    <property type="component" value="Chromosome 9"/>
</dbReference>
<proteinExistence type="predicted"/>
<feature type="non-terminal residue" evidence="2">
    <location>
        <position position="1"/>
    </location>
</feature>
<dbReference type="AlphaFoldDB" id="A0A9J5XER1"/>
<comment type="caution">
    <text evidence="2">The sequence shown here is derived from an EMBL/GenBank/DDBJ whole genome shotgun (WGS) entry which is preliminary data.</text>
</comment>
<dbReference type="EMBL" id="JACXVP010000009">
    <property type="protein sequence ID" value="KAG5585686.1"/>
    <property type="molecule type" value="Genomic_DNA"/>
</dbReference>
<feature type="transmembrane region" description="Helical" evidence="1">
    <location>
        <begin position="12"/>
        <end position="36"/>
    </location>
</feature>
<evidence type="ECO:0000313" key="2">
    <source>
        <dbReference type="EMBL" id="KAG5585686.1"/>
    </source>
</evidence>
<keyword evidence="1" id="KW-1133">Transmembrane helix</keyword>
<organism evidence="2 3">
    <name type="scientific">Solanum commersonii</name>
    <name type="common">Commerson's wild potato</name>
    <name type="synonym">Commerson's nightshade</name>
    <dbReference type="NCBI Taxonomy" id="4109"/>
    <lineage>
        <taxon>Eukaryota</taxon>
        <taxon>Viridiplantae</taxon>
        <taxon>Streptophyta</taxon>
        <taxon>Embryophyta</taxon>
        <taxon>Tracheophyta</taxon>
        <taxon>Spermatophyta</taxon>
        <taxon>Magnoliopsida</taxon>
        <taxon>eudicotyledons</taxon>
        <taxon>Gunneridae</taxon>
        <taxon>Pentapetalae</taxon>
        <taxon>asterids</taxon>
        <taxon>lamiids</taxon>
        <taxon>Solanales</taxon>
        <taxon>Solanaceae</taxon>
        <taxon>Solanoideae</taxon>
        <taxon>Solaneae</taxon>
        <taxon>Solanum</taxon>
    </lineage>
</organism>
<accession>A0A9J5XER1</accession>
<protein>
    <submittedName>
        <fullName evidence="2">Uncharacterized protein</fullName>
    </submittedName>
</protein>
<name>A0A9J5XER1_SOLCO</name>
<keyword evidence="1" id="KW-0812">Transmembrane</keyword>
<evidence type="ECO:0000313" key="3">
    <source>
        <dbReference type="Proteomes" id="UP000824120"/>
    </source>
</evidence>